<dbReference type="RefSeq" id="XP_034012716.1">
    <property type="nucleotide sequence ID" value="XM_034155118.1"/>
</dbReference>
<dbReference type="Gene3D" id="1.20.5.340">
    <property type="match status" value="1"/>
</dbReference>
<dbReference type="PANTHER" id="PTHR28006">
    <property type="entry name" value="MONOPOLIN COMPLEX SUBUNIT CSM1"/>
    <property type="match status" value="1"/>
</dbReference>
<dbReference type="GO" id="GO:1990644">
    <property type="term" value="F:microtubule site clamp"/>
    <property type="evidence" value="ECO:0007669"/>
    <property type="project" value="TreeGrafter"/>
</dbReference>
<gene>
    <name evidence="3" type="ORF">DIURU_002464</name>
</gene>
<accession>A0A642URR6</accession>
<organism evidence="3 4">
    <name type="scientific">Diutina rugosa</name>
    <name type="common">Yeast</name>
    <name type="synonym">Candida rugosa</name>
    <dbReference type="NCBI Taxonomy" id="5481"/>
    <lineage>
        <taxon>Eukaryota</taxon>
        <taxon>Fungi</taxon>
        <taxon>Dikarya</taxon>
        <taxon>Ascomycota</taxon>
        <taxon>Saccharomycotina</taxon>
        <taxon>Pichiomycetes</taxon>
        <taxon>Debaryomycetaceae</taxon>
        <taxon>Diutina</taxon>
    </lineage>
</organism>
<comment type="caution">
    <text evidence="3">The sequence shown here is derived from an EMBL/GenBank/DDBJ whole genome shotgun (WGS) entry which is preliminary data.</text>
</comment>
<proteinExistence type="predicted"/>
<dbReference type="OMA" id="GLWFDTS"/>
<dbReference type="InterPro" id="IPR040349">
    <property type="entry name" value="Csm1/Pcs1"/>
</dbReference>
<dbReference type="GO" id="GO:0034506">
    <property type="term" value="C:chromosome, centromeric core domain"/>
    <property type="evidence" value="ECO:0007669"/>
    <property type="project" value="TreeGrafter"/>
</dbReference>
<feature type="region of interest" description="Disordered" evidence="1">
    <location>
        <begin position="73"/>
        <end position="97"/>
    </location>
</feature>
<evidence type="ECO:0000313" key="4">
    <source>
        <dbReference type="Proteomes" id="UP000449547"/>
    </source>
</evidence>
<dbReference type="EMBL" id="SWFT01000069">
    <property type="protein sequence ID" value="KAA8903302.1"/>
    <property type="molecule type" value="Genomic_DNA"/>
</dbReference>
<evidence type="ECO:0000256" key="1">
    <source>
        <dbReference type="SAM" id="MobiDB-lite"/>
    </source>
</evidence>
<feature type="compositionally biased region" description="Polar residues" evidence="1">
    <location>
        <begin position="74"/>
        <end position="86"/>
    </location>
</feature>
<reference evidence="3 4" key="1">
    <citation type="submission" date="2019-07" db="EMBL/GenBank/DDBJ databases">
        <title>Genome assembly of two rare yeast pathogens: Diutina rugosa and Trichomonascus ciferrii.</title>
        <authorList>
            <person name="Mixao V."/>
            <person name="Saus E."/>
            <person name="Hansen A."/>
            <person name="Lass-Flor C."/>
            <person name="Gabaldon T."/>
        </authorList>
    </citation>
    <scope>NUCLEOTIDE SEQUENCE [LARGE SCALE GENOMIC DNA]</scope>
    <source>
        <strain evidence="3 4">CBS 613</strain>
    </source>
</reference>
<dbReference type="Pfam" id="PF12539">
    <property type="entry name" value="Csm1"/>
    <property type="match status" value="1"/>
</dbReference>
<protein>
    <recommendedName>
        <fullName evidence="2">Monopolin complex subunit Csm1/Pcs1 C-terminal domain-containing protein</fullName>
    </recommendedName>
</protein>
<dbReference type="GeneID" id="54781115"/>
<dbReference type="GO" id="GO:0072686">
    <property type="term" value="C:mitotic spindle"/>
    <property type="evidence" value="ECO:0007669"/>
    <property type="project" value="TreeGrafter"/>
</dbReference>
<keyword evidence="4" id="KW-1185">Reference proteome</keyword>
<dbReference type="Gene3D" id="3.90.1150.80">
    <property type="match status" value="1"/>
</dbReference>
<dbReference type="GO" id="GO:0051315">
    <property type="term" value="P:attachment of mitotic spindle microtubules to kinetochore"/>
    <property type="evidence" value="ECO:0007669"/>
    <property type="project" value="TreeGrafter"/>
</dbReference>
<dbReference type="AlphaFoldDB" id="A0A642URR6"/>
<dbReference type="CDD" id="cd23787">
    <property type="entry name" value="RWD_CSM1"/>
    <property type="match status" value="1"/>
</dbReference>
<dbReference type="GO" id="GO:0045144">
    <property type="term" value="P:meiotic sister chromatid segregation"/>
    <property type="evidence" value="ECO:0007669"/>
    <property type="project" value="TreeGrafter"/>
</dbReference>
<dbReference type="GO" id="GO:0005730">
    <property type="term" value="C:nucleolus"/>
    <property type="evidence" value="ECO:0007669"/>
    <property type="project" value="TreeGrafter"/>
</dbReference>
<dbReference type="PANTHER" id="PTHR28006:SF1">
    <property type="entry name" value="MONOPOLIN COMPLEX SUBUNIT CSM1"/>
    <property type="match status" value="1"/>
</dbReference>
<dbReference type="InterPro" id="IPR020981">
    <property type="entry name" value="Csm1/Pcs1_C"/>
</dbReference>
<evidence type="ECO:0000313" key="3">
    <source>
        <dbReference type="EMBL" id="KAA8903302.1"/>
    </source>
</evidence>
<feature type="domain" description="Monopolin complex subunit Csm1/Pcs1 C-terminal" evidence="2">
    <location>
        <begin position="111"/>
        <end position="205"/>
    </location>
</feature>
<evidence type="ECO:0000259" key="2">
    <source>
        <dbReference type="Pfam" id="PF12539"/>
    </source>
</evidence>
<sequence>MPPKPKSSPRPVYDEKSILECQSTQELKEIIHSLTHTESDELYQQYKQSVRQQLENDRKLIADLSEENARLKAQLSQPMQSPQEVTSPIKKTPQSITSADDFRQELREISHTLDLIELLTGVSVTDFSERDGQYFFEVEQFGNALAGPTAQRLKMEYQLVIKSEQTGTDDEIIYHPSFLHYNTSDTEQLKSILPEYLLETLNFPINTLGQFYTKVSRALNKKQ</sequence>
<dbReference type="InterPro" id="IPR038608">
    <property type="entry name" value="Csm1/Pcs1_C_sf"/>
</dbReference>
<dbReference type="GO" id="GO:0033551">
    <property type="term" value="C:monopolin complex"/>
    <property type="evidence" value="ECO:0007669"/>
    <property type="project" value="InterPro"/>
</dbReference>
<dbReference type="Proteomes" id="UP000449547">
    <property type="component" value="Unassembled WGS sequence"/>
</dbReference>
<dbReference type="VEuPathDB" id="FungiDB:DIURU_002464"/>
<name>A0A642URR6_DIURU</name>
<dbReference type="OrthoDB" id="2431049at2759"/>